<comment type="caution">
    <text evidence="2">The sequence shown here is derived from an EMBL/GenBank/DDBJ whole genome shotgun (WGS) entry which is preliminary data.</text>
</comment>
<dbReference type="RefSeq" id="WP_223665812.1">
    <property type="nucleotide sequence ID" value="NZ_CBCSGY010000016.1"/>
</dbReference>
<name>A0ABT0KH54_9GAMM</name>
<dbReference type="InterPro" id="IPR002586">
    <property type="entry name" value="CobQ/CobB/MinD/ParA_Nub-bd_dom"/>
</dbReference>
<evidence type="ECO:0000313" key="3">
    <source>
        <dbReference type="Proteomes" id="UP001165275"/>
    </source>
</evidence>
<dbReference type="PANTHER" id="PTHR13696:SF96">
    <property type="entry name" value="COBQ_COBB_MIND_PARA NUCLEOTIDE BINDING DOMAIN-CONTAINING PROTEIN"/>
    <property type="match status" value="1"/>
</dbReference>
<proteinExistence type="predicted"/>
<protein>
    <submittedName>
        <fullName evidence="2">AAA family ATPase</fullName>
    </submittedName>
</protein>
<organism evidence="2 3">
    <name type="scientific">Serratia silvae</name>
    <dbReference type="NCBI Taxonomy" id="2824122"/>
    <lineage>
        <taxon>Bacteria</taxon>
        <taxon>Pseudomonadati</taxon>
        <taxon>Pseudomonadota</taxon>
        <taxon>Gammaproteobacteria</taxon>
        <taxon>Enterobacterales</taxon>
        <taxon>Yersiniaceae</taxon>
        <taxon>Serratia</taxon>
    </lineage>
</organism>
<dbReference type="EMBL" id="JAGQDC010000021">
    <property type="protein sequence ID" value="MCL1031350.1"/>
    <property type="molecule type" value="Genomic_DNA"/>
</dbReference>
<dbReference type="Proteomes" id="UP001165275">
    <property type="component" value="Unassembled WGS sequence"/>
</dbReference>
<sequence length="212" mass="23597">MIHVIGSNKGGCSKTTTAINLAVGLAMRGKDIVLVDADMQLSASRWNAEREASGLKPLITLIQKTGNISQTLRSLDEKYEHVIVDVAGRNSRELITACTVAHQLIAPHQSSQLDLDTMMELQEQLISVRDLNPDLKAFCYQSIATTNPLLAGTERKEFLEFVSEFDQLVPLESKSCFRKVYRDVMAEGKSVLETDNEKAKVEVWALIDEVFK</sequence>
<dbReference type="InterPro" id="IPR027417">
    <property type="entry name" value="P-loop_NTPase"/>
</dbReference>
<dbReference type="PIRSF" id="PIRSF009320">
    <property type="entry name" value="Nuc_binding_HP_1000"/>
    <property type="match status" value="1"/>
</dbReference>
<evidence type="ECO:0000313" key="2">
    <source>
        <dbReference type="EMBL" id="MCL1031350.1"/>
    </source>
</evidence>
<accession>A0ABT0KH54</accession>
<feature type="domain" description="CobQ/CobB/MinD/ParA nucleotide binding" evidence="1">
    <location>
        <begin position="4"/>
        <end position="83"/>
    </location>
</feature>
<dbReference type="Gene3D" id="3.40.50.300">
    <property type="entry name" value="P-loop containing nucleotide triphosphate hydrolases"/>
    <property type="match status" value="1"/>
</dbReference>
<dbReference type="InterPro" id="IPR050678">
    <property type="entry name" value="DNA_Partitioning_ATPase"/>
</dbReference>
<keyword evidence="3" id="KW-1185">Reference proteome</keyword>
<dbReference type="Pfam" id="PF01656">
    <property type="entry name" value="CbiA"/>
    <property type="match status" value="1"/>
</dbReference>
<dbReference type="PANTHER" id="PTHR13696">
    <property type="entry name" value="P-LOOP CONTAINING NUCLEOSIDE TRIPHOSPHATE HYDROLASE"/>
    <property type="match status" value="1"/>
</dbReference>
<reference evidence="2" key="1">
    <citation type="submission" date="2021-04" db="EMBL/GenBank/DDBJ databases">
        <title>Genome sequence of Serratia sp. arafor3.</title>
        <authorList>
            <person name="Besaury L."/>
        </authorList>
    </citation>
    <scope>NUCLEOTIDE SEQUENCE</scope>
    <source>
        <strain evidence="2">Arafor3</strain>
    </source>
</reference>
<evidence type="ECO:0000259" key="1">
    <source>
        <dbReference type="Pfam" id="PF01656"/>
    </source>
</evidence>
<dbReference type="CDD" id="cd02042">
    <property type="entry name" value="ParAB_family"/>
    <property type="match status" value="1"/>
</dbReference>
<dbReference type="SUPFAM" id="SSF52540">
    <property type="entry name" value="P-loop containing nucleoside triphosphate hydrolases"/>
    <property type="match status" value="1"/>
</dbReference>
<gene>
    <name evidence="2" type="ORF">KAJ71_20355</name>
</gene>